<keyword evidence="7 9" id="KW-0687">Ribonucleoprotein</keyword>
<keyword evidence="6 9" id="KW-0539">Nucleus</keyword>
<dbReference type="InterPro" id="IPR017340">
    <property type="entry name" value="U1_snRNP-C"/>
</dbReference>
<evidence type="ECO:0000313" key="13">
    <source>
        <dbReference type="Proteomes" id="UP000214365"/>
    </source>
</evidence>
<dbReference type="GO" id="GO:0071004">
    <property type="term" value="C:U2-type prespliceosome"/>
    <property type="evidence" value="ECO:0007669"/>
    <property type="project" value="UniProtKB-UniRule"/>
</dbReference>
<dbReference type="AlphaFoldDB" id="A0A225B1B4"/>
<comment type="subunit">
    <text evidence="9">U1 snRNP is composed of the 7 core Sm proteins B/B', D1, D2, D3, E, F and G that assemble in a heptameric protein ring on the Sm site of the small nuclear RNA to form the core snRNP, and at least 3 U1 snRNP-specific proteins U1-70K, U1-A and U1-C. U1-C interacts with U1 snRNA and the 5' splice-site region of the pre-mRNA.</text>
</comment>
<dbReference type="FunFam" id="3.30.160.60:FF:000059">
    <property type="entry name" value="U1 small nuclear ribonucleoprotein C"/>
    <property type="match status" value="1"/>
</dbReference>
<comment type="caution">
    <text evidence="12">The sequence shown here is derived from an EMBL/GenBank/DDBJ whole genome shotgun (WGS) entry which is preliminary data.</text>
</comment>
<feature type="compositionally biased region" description="Pro residues" evidence="10">
    <location>
        <begin position="301"/>
        <end position="311"/>
    </location>
</feature>
<dbReference type="GO" id="GO:0000395">
    <property type="term" value="P:mRNA 5'-splice site recognition"/>
    <property type="evidence" value="ECO:0007669"/>
    <property type="project" value="UniProtKB-UniRule"/>
</dbReference>
<dbReference type="GO" id="GO:0003729">
    <property type="term" value="F:mRNA binding"/>
    <property type="evidence" value="ECO:0007669"/>
    <property type="project" value="UniProtKB-UniRule"/>
</dbReference>
<feature type="compositionally biased region" description="Pro residues" evidence="10">
    <location>
        <begin position="238"/>
        <end position="259"/>
    </location>
</feature>
<dbReference type="GO" id="GO:0005685">
    <property type="term" value="C:U1 snRNP"/>
    <property type="evidence" value="ECO:0007669"/>
    <property type="project" value="UniProtKB-UniRule"/>
</dbReference>
<accession>A0A225B1B4</accession>
<dbReference type="Proteomes" id="UP000214365">
    <property type="component" value="Unassembled WGS sequence"/>
</dbReference>
<comment type="subunit">
    <text evidence="8">Component of the U1 snRNP. The U1 snRNP is composed of the U1 snRNA and the 7 core Sm proteins SNRPB, SNRPD1, SNRPD2, SNRPD3, SNRPE, SNRPF and SNRPG that assemble in a heptameric protein ring on the Sm site of the small nuclear RNA to form the core snRNP, and at least 3 U1 snRNP-specific proteins SNRNP70/U1-70K, SNRPA/U1-A and SNRPC/U1-C. SNRPC/U1-C interacts with U1 snRNA and the 5' splice-site region of the pre-mRNA. Interacts (via N-terminus) with TIA1 (via C-terminus); thereby promoting spliceosomal U1 snRNP recruitment to 5' splice sites.</text>
</comment>
<feature type="compositionally biased region" description="Pro residues" evidence="10">
    <location>
        <begin position="277"/>
        <end position="292"/>
    </location>
</feature>
<comment type="similarity">
    <text evidence="9">Belongs to the U1 small nuclear ribonucleoprotein C family.</text>
</comment>
<comment type="subcellular location">
    <subcellularLocation>
        <location evidence="1 9">Nucleus</location>
    </subcellularLocation>
</comment>
<sequence length="311" mass="32693">MAYFAISHRPKITSLSKKLIDLLQHSTSHFTVTFDTRDAPIYQTFAYTRLSIRSIRRVNHDQGLPRCIDFQKSKSNFLQNRHKLMRSSIIGDYCDVYLTHDSMSVRKAHNAGRNHLRNVVEYYQQIGHEKAQSVIDSITNSYAAEGQANPLLLQQHPHPGAPGSFPPPPSSFGLPGRPGQIPPPFGIPPPGTPGGLPLPGGRGMPPFQPPFPIPGAAPNSQSSATPPSLPAGMTLPPGGLPFPPPGGLPANFPPPPGFPGAPAAGGGTPGAAGSSISPPPGGMAQFAPPPVHSLPGAPGSSYPPPGFGDKR</sequence>
<evidence type="ECO:0000256" key="1">
    <source>
        <dbReference type="ARBA" id="ARBA00004123"/>
    </source>
</evidence>
<evidence type="ECO:0000256" key="3">
    <source>
        <dbReference type="ARBA" id="ARBA00022771"/>
    </source>
</evidence>
<evidence type="ECO:0000256" key="7">
    <source>
        <dbReference type="ARBA" id="ARBA00023274"/>
    </source>
</evidence>
<evidence type="ECO:0000256" key="2">
    <source>
        <dbReference type="ARBA" id="ARBA00022723"/>
    </source>
</evidence>
<evidence type="ECO:0000313" key="12">
    <source>
        <dbReference type="EMBL" id="OKL64504.1"/>
    </source>
</evidence>
<evidence type="ECO:0000256" key="6">
    <source>
        <dbReference type="ARBA" id="ARBA00023242"/>
    </source>
</evidence>
<protein>
    <recommendedName>
        <fullName evidence="9">U1 small nuclear ribonucleoprotein C</fullName>
        <shortName evidence="9">U1 snRNP C</shortName>
        <shortName evidence="9">U1-C</shortName>
        <shortName evidence="9">U1C</shortName>
    </recommendedName>
</protein>
<feature type="compositionally biased region" description="Gly residues" evidence="10">
    <location>
        <begin position="193"/>
        <end position="203"/>
    </location>
</feature>
<dbReference type="HAMAP" id="MF_03153">
    <property type="entry name" value="U1_C"/>
    <property type="match status" value="1"/>
</dbReference>
<proteinExistence type="inferred from homology"/>
<dbReference type="InterPro" id="IPR036236">
    <property type="entry name" value="Znf_C2H2_sf"/>
</dbReference>
<keyword evidence="13" id="KW-1185">Reference proteome</keyword>
<dbReference type="PROSITE" id="PS50171">
    <property type="entry name" value="ZF_MATRIN"/>
    <property type="match status" value="1"/>
</dbReference>
<comment type="function">
    <text evidence="9">Component of the spliceosomal U1 snRNP, which is essential for recognition of the pre-mRNA 5' splice-site and the subsequent assembly of the spliceosome. U1-C is directly involved in initial 5' splice-site recognition for both constitutive and regulated alternative splicing. The interaction with the 5' splice-site seems to precede base-pairing between the pre-mRNA and the U1 snRNA. Stimulates commitment or early (E) complex formation by stabilizing the base pairing of the 5' end of the U1 snRNA and the 5' splice-site region.</text>
</comment>
<gene>
    <name evidence="12" type="ORF">UA08_00467</name>
</gene>
<dbReference type="RefSeq" id="XP_020124625.1">
    <property type="nucleotide sequence ID" value="XM_020260276.1"/>
</dbReference>
<name>A0A225B1B4_TALAT</name>
<organism evidence="12 13">
    <name type="scientific">Talaromyces atroroseus</name>
    <dbReference type="NCBI Taxonomy" id="1441469"/>
    <lineage>
        <taxon>Eukaryota</taxon>
        <taxon>Fungi</taxon>
        <taxon>Dikarya</taxon>
        <taxon>Ascomycota</taxon>
        <taxon>Pezizomycotina</taxon>
        <taxon>Eurotiomycetes</taxon>
        <taxon>Eurotiomycetidae</taxon>
        <taxon>Eurotiales</taxon>
        <taxon>Trichocomaceae</taxon>
        <taxon>Talaromyces</taxon>
        <taxon>Talaromyces sect. Trachyspermi</taxon>
    </lineage>
</organism>
<evidence type="ECO:0000256" key="9">
    <source>
        <dbReference type="HAMAP-Rule" id="MF_03153"/>
    </source>
</evidence>
<dbReference type="GeneID" id="31000222"/>
<dbReference type="GO" id="GO:0000387">
    <property type="term" value="P:spliceosomal snRNP assembly"/>
    <property type="evidence" value="ECO:0007669"/>
    <property type="project" value="UniProtKB-UniRule"/>
</dbReference>
<dbReference type="GO" id="GO:0030627">
    <property type="term" value="F:pre-mRNA 5'-splice site binding"/>
    <property type="evidence" value="ECO:0007669"/>
    <property type="project" value="InterPro"/>
</dbReference>
<dbReference type="GO" id="GO:0000243">
    <property type="term" value="C:commitment complex"/>
    <property type="evidence" value="ECO:0007669"/>
    <property type="project" value="UniProtKB-UniRule"/>
</dbReference>
<evidence type="ECO:0000256" key="4">
    <source>
        <dbReference type="ARBA" id="ARBA00022833"/>
    </source>
</evidence>
<dbReference type="InterPro" id="IPR013085">
    <property type="entry name" value="U1-CZ_Znf_C2H2"/>
</dbReference>
<keyword evidence="3 9" id="KW-0863">Zinc-finger</keyword>
<dbReference type="OrthoDB" id="76567at2759"/>
<dbReference type="Gene3D" id="3.30.160.60">
    <property type="entry name" value="Classic Zinc Finger"/>
    <property type="match status" value="1"/>
</dbReference>
<dbReference type="SUPFAM" id="SSF57667">
    <property type="entry name" value="beta-beta-alpha zinc fingers"/>
    <property type="match status" value="1"/>
</dbReference>
<dbReference type="STRING" id="1441469.A0A225B1B4"/>
<keyword evidence="5 9" id="KW-0694">RNA-binding</keyword>
<dbReference type="PANTHER" id="PTHR31148:SF1">
    <property type="entry name" value="U1 SMALL NUCLEAR RIBONUCLEOPROTEIN C"/>
    <property type="match status" value="1"/>
</dbReference>
<reference evidence="12 13" key="1">
    <citation type="submission" date="2015-06" db="EMBL/GenBank/DDBJ databases">
        <title>Talaromyces atroroseus IBT 11181 draft genome.</title>
        <authorList>
            <person name="Rasmussen K.B."/>
            <person name="Rasmussen S."/>
            <person name="Petersen B."/>
            <person name="Sicheritz-Ponten T."/>
            <person name="Mortensen U.H."/>
            <person name="Thrane U."/>
        </authorList>
    </citation>
    <scope>NUCLEOTIDE SEQUENCE [LARGE SCALE GENOMIC DNA]</scope>
    <source>
        <strain evidence="12 13">IBT 11181</strain>
    </source>
</reference>
<keyword evidence="4 9" id="KW-0862">Zinc</keyword>
<keyword evidence="2 9" id="KW-0479">Metal-binding</keyword>
<evidence type="ECO:0000259" key="11">
    <source>
        <dbReference type="PROSITE" id="PS50171"/>
    </source>
</evidence>
<evidence type="ECO:0000256" key="5">
    <source>
        <dbReference type="ARBA" id="ARBA00022884"/>
    </source>
</evidence>
<feature type="compositionally biased region" description="Pro residues" evidence="10">
    <location>
        <begin position="206"/>
        <end position="215"/>
    </location>
</feature>
<dbReference type="GO" id="GO:0008270">
    <property type="term" value="F:zinc ion binding"/>
    <property type="evidence" value="ECO:0007669"/>
    <property type="project" value="UniProtKB-UniRule"/>
</dbReference>
<dbReference type="GO" id="GO:0030619">
    <property type="term" value="F:U1 snRNA binding"/>
    <property type="evidence" value="ECO:0007669"/>
    <property type="project" value="UniProtKB-UniRule"/>
</dbReference>
<dbReference type="PANTHER" id="PTHR31148">
    <property type="entry name" value="U1 SMALL NUCLEAR RIBONUCLEOPROTEIN C"/>
    <property type="match status" value="1"/>
</dbReference>
<dbReference type="Pfam" id="PF06220">
    <property type="entry name" value="zf-U1"/>
    <property type="match status" value="1"/>
</dbReference>
<evidence type="ECO:0000256" key="10">
    <source>
        <dbReference type="SAM" id="MobiDB-lite"/>
    </source>
</evidence>
<feature type="compositionally biased region" description="Pro residues" evidence="10">
    <location>
        <begin position="180"/>
        <end position="192"/>
    </location>
</feature>
<feature type="region of interest" description="Disordered" evidence="10">
    <location>
        <begin position="152"/>
        <end position="311"/>
    </location>
</feature>
<feature type="domain" description="Matrin-type" evidence="11">
    <location>
        <begin position="89"/>
        <end position="121"/>
    </location>
</feature>
<dbReference type="InterPro" id="IPR000690">
    <property type="entry name" value="Matrin/U1-C_Znf_C2H2"/>
</dbReference>
<dbReference type="EMBL" id="LFMY01000001">
    <property type="protein sequence ID" value="OKL64504.1"/>
    <property type="molecule type" value="Genomic_DNA"/>
</dbReference>
<evidence type="ECO:0000256" key="8">
    <source>
        <dbReference type="ARBA" id="ARBA00046357"/>
    </source>
</evidence>